<feature type="transmembrane region" description="Helical" evidence="1">
    <location>
        <begin position="23"/>
        <end position="42"/>
    </location>
</feature>
<evidence type="ECO:0008006" key="4">
    <source>
        <dbReference type="Google" id="ProtNLM"/>
    </source>
</evidence>
<dbReference type="SUPFAM" id="SSF82171">
    <property type="entry name" value="DPP6 N-terminal domain-like"/>
    <property type="match status" value="1"/>
</dbReference>
<keyword evidence="1" id="KW-1133">Transmembrane helix</keyword>
<keyword evidence="1" id="KW-0812">Transmembrane</keyword>
<organism evidence="2 3">
    <name type="scientific">Candidatus Gottesmanbacteria bacterium RIFCSPHIGHO2_01_FULL_39_10</name>
    <dbReference type="NCBI Taxonomy" id="1798375"/>
    <lineage>
        <taxon>Bacteria</taxon>
        <taxon>Candidatus Gottesmaniibacteriota</taxon>
    </lineage>
</organism>
<sequence>MPDRYFYQEKVEQVKTLINQHKALSIGIAVGLFIFFLIVIFAEVSPGRTRPTSNSPFAPTTTIINPQNSSSPENKRIYFAKSVATTKKDGIPKVEIYSGDYTGNNVRLEGKLDGLVKQIQPLPSSTYLYIGDLGFLERGNHIDKFDAAQNKSSKVYSASSGYQIERYLLLPDKNSLIIWEETIGSTTTGSSRIVYFPIDNPAAKKILLQETLGDQTKYPIFFSSQTQLVYLDSYSVNRNGKSRSIFSLSLDGKLTPVSQLSLNGYSNEPVLSPDGARLAYTSYNPATKVKLPAPPVPNQIFREAVRNPNQLKIIDLTTGESTMLIENLEGNIFDNLLFSYDGKSIIYRTLKINPNRTTKPLAYNIINIEDKRGSTFADNPNGVFLEQINDTTALFAVRSDMTESLGGTNSAFSQIIRSIYTYKSTTNLYTKILSDDNIQILGIE</sequence>
<gene>
    <name evidence="2" type="ORF">A2773_06475</name>
</gene>
<protein>
    <recommendedName>
        <fullName evidence="4">DUF5050 domain-containing protein</fullName>
    </recommendedName>
</protein>
<accession>A0A1F5ZP66</accession>
<dbReference type="InterPro" id="IPR011042">
    <property type="entry name" value="6-blade_b-propeller_TolB-like"/>
</dbReference>
<name>A0A1F5ZP66_9BACT</name>
<evidence type="ECO:0000313" key="3">
    <source>
        <dbReference type="Proteomes" id="UP000177383"/>
    </source>
</evidence>
<evidence type="ECO:0000256" key="1">
    <source>
        <dbReference type="SAM" id="Phobius"/>
    </source>
</evidence>
<dbReference type="STRING" id="1798375.A2773_06475"/>
<reference evidence="2 3" key="1">
    <citation type="journal article" date="2016" name="Nat. Commun.">
        <title>Thousands of microbial genomes shed light on interconnected biogeochemical processes in an aquifer system.</title>
        <authorList>
            <person name="Anantharaman K."/>
            <person name="Brown C.T."/>
            <person name="Hug L.A."/>
            <person name="Sharon I."/>
            <person name="Castelle C.J."/>
            <person name="Probst A.J."/>
            <person name="Thomas B.C."/>
            <person name="Singh A."/>
            <person name="Wilkins M.J."/>
            <person name="Karaoz U."/>
            <person name="Brodie E.L."/>
            <person name="Williams K.H."/>
            <person name="Hubbard S.S."/>
            <person name="Banfield J.F."/>
        </authorList>
    </citation>
    <scope>NUCLEOTIDE SEQUENCE [LARGE SCALE GENOMIC DNA]</scope>
</reference>
<proteinExistence type="predicted"/>
<dbReference type="EMBL" id="MFJE01000022">
    <property type="protein sequence ID" value="OGG14238.1"/>
    <property type="molecule type" value="Genomic_DNA"/>
</dbReference>
<keyword evidence="1" id="KW-0472">Membrane</keyword>
<dbReference type="Proteomes" id="UP000177383">
    <property type="component" value="Unassembled WGS sequence"/>
</dbReference>
<dbReference type="Gene3D" id="2.120.10.30">
    <property type="entry name" value="TolB, C-terminal domain"/>
    <property type="match status" value="1"/>
</dbReference>
<evidence type="ECO:0000313" key="2">
    <source>
        <dbReference type="EMBL" id="OGG14238.1"/>
    </source>
</evidence>
<dbReference type="AlphaFoldDB" id="A0A1F5ZP66"/>
<comment type="caution">
    <text evidence="2">The sequence shown here is derived from an EMBL/GenBank/DDBJ whole genome shotgun (WGS) entry which is preliminary data.</text>
</comment>